<keyword evidence="2" id="KW-0732">Signal</keyword>
<dbReference type="SMART" id="SM00637">
    <property type="entry name" value="CBD_II"/>
    <property type="match status" value="1"/>
</dbReference>
<feature type="signal peptide" evidence="2">
    <location>
        <begin position="1"/>
        <end position="30"/>
    </location>
</feature>
<evidence type="ECO:0000259" key="3">
    <source>
        <dbReference type="PROSITE" id="PS51173"/>
    </source>
</evidence>
<dbReference type="GO" id="GO:0005975">
    <property type="term" value="P:carbohydrate metabolic process"/>
    <property type="evidence" value="ECO:0007669"/>
    <property type="project" value="InterPro"/>
</dbReference>
<dbReference type="InterPro" id="IPR001919">
    <property type="entry name" value="CBD2"/>
</dbReference>
<dbReference type="PROSITE" id="PS51173">
    <property type="entry name" value="CBM2"/>
    <property type="match status" value="1"/>
</dbReference>
<dbReference type="InterPro" id="IPR012291">
    <property type="entry name" value="CBM2_carb-bd_dom_sf"/>
</dbReference>
<protein>
    <recommendedName>
        <fullName evidence="3">CBM2 domain-containing protein</fullName>
    </recommendedName>
</protein>
<dbReference type="EMBL" id="JACHGT010000005">
    <property type="protein sequence ID" value="MBB6035002.1"/>
    <property type="molecule type" value="Genomic_DNA"/>
</dbReference>
<dbReference type="GO" id="GO:0004553">
    <property type="term" value="F:hydrolase activity, hydrolyzing O-glycosyl compounds"/>
    <property type="evidence" value="ECO:0007669"/>
    <property type="project" value="InterPro"/>
</dbReference>
<dbReference type="RefSeq" id="WP_184787847.1">
    <property type="nucleotide sequence ID" value="NZ_BONT01000112.1"/>
</dbReference>
<evidence type="ECO:0000313" key="5">
    <source>
        <dbReference type="Proteomes" id="UP000548476"/>
    </source>
</evidence>
<feature type="chain" id="PRO_5032612798" description="CBM2 domain-containing protein" evidence="2">
    <location>
        <begin position="31"/>
        <end position="178"/>
    </location>
</feature>
<keyword evidence="5" id="KW-1185">Reference proteome</keyword>
<dbReference type="AlphaFoldDB" id="A0A841FN69"/>
<sequence length="178" mass="18135">MRHGRRLLLPLAAFAAVAVIGGLVTGIATAAATDGVTAIYRTTSAWAGGQAGVYRVANHGDATVDGWTLTFTLPGGAVIGRLWNGILDPVGEAYTVVAEPGDAVLVPGAAAEVGFTVDSTAEIIPGDCRVNDHECAGTDPGPPVPFVTAATNPSRPAPTPDHASPPSPHKGRASPWRW</sequence>
<feature type="region of interest" description="Disordered" evidence="1">
    <location>
        <begin position="134"/>
        <end position="178"/>
    </location>
</feature>
<dbReference type="GO" id="GO:0030247">
    <property type="term" value="F:polysaccharide binding"/>
    <property type="evidence" value="ECO:0007669"/>
    <property type="project" value="UniProtKB-UniRule"/>
</dbReference>
<dbReference type="SUPFAM" id="SSF49384">
    <property type="entry name" value="Carbohydrate-binding domain"/>
    <property type="match status" value="1"/>
</dbReference>
<organism evidence="4 5">
    <name type="scientific">Phytomonospora endophytica</name>
    <dbReference type="NCBI Taxonomy" id="714109"/>
    <lineage>
        <taxon>Bacteria</taxon>
        <taxon>Bacillati</taxon>
        <taxon>Actinomycetota</taxon>
        <taxon>Actinomycetes</taxon>
        <taxon>Micromonosporales</taxon>
        <taxon>Micromonosporaceae</taxon>
        <taxon>Phytomonospora</taxon>
    </lineage>
</organism>
<feature type="domain" description="CBM2" evidence="3">
    <location>
        <begin position="29"/>
        <end position="138"/>
    </location>
</feature>
<dbReference type="Pfam" id="PF00553">
    <property type="entry name" value="CBM_2"/>
    <property type="match status" value="1"/>
</dbReference>
<feature type="compositionally biased region" description="Pro residues" evidence="1">
    <location>
        <begin position="155"/>
        <end position="168"/>
    </location>
</feature>
<proteinExistence type="predicted"/>
<evidence type="ECO:0000313" key="4">
    <source>
        <dbReference type="EMBL" id="MBB6035002.1"/>
    </source>
</evidence>
<evidence type="ECO:0000256" key="2">
    <source>
        <dbReference type="SAM" id="SignalP"/>
    </source>
</evidence>
<dbReference type="InterPro" id="IPR008965">
    <property type="entry name" value="CBM2/CBM3_carb-bd_dom_sf"/>
</dbReference>
<evidence type="ECO:0000256" key="1">
    <source>
        <dbReference type="SAM" id="MobiDB-lite"/>
    </source>
</evidence>
<dbReference type="Gene3D" id="2.60.40.290">
    <property type="match status" value="1"/>
</dbReference>
<gene>
    <name evidence="4" type="ORF">HNR73_002856</name>
</gene>
<dbReference type="Proteomes" id="UP000548476">
    <property type="component" value="Unassembled WGS sequence"/>
</dbReference>
<accession>A0A841FN69</accession>
<reference evidence="4 5" key="1">
    <citation type="submission" date="2020-08" db="EMBL/GenBank/DDBJ databases">
        <title>Genomic Encyclopedia of Type Strains, Phase IV (KMG-IV): sequencing the most valuable type-strain genomes for metagenomic binning, comparative biology and taxonomic classification.</title>
        <authorList>
            <person name="Goeker M."/>
        </authorList>
    </citation>
    <scope>NUCLEOTIDE SEQUENCE [LARGE SCALE GENOMIC DNA]</scope>
    <source>
        <strain evidence="4 5">YIM 65646</strain>
    </source>
</reference>
<name>A0A841FN69_9ACTN</name>
<comment type="caution">
    <text evidence="4">The sequence shown here is derived from an EMBL/GenBank/DDBJ whole genome shotgun (WGS) entry which is preliminary data.</text>
</comment>